<organism evidence="2 3">
    <name type="scientific">Sphingobacterium athyrii</name>
    <dbReference type="NCBI Taxonomy" id="2152717"/>
    <lineage>
        <taxon>Bacteria</taxon>
        <taxon>Pseudomonadati</taxon>
        <taxon>Bacteroidota</taxon>
        <taxon>Sphingobacteriia</taxon>
        <taxon>Sphingobacteriales</taxon>
        <taxon>Sphingobacteriaceae</taxon>
        <taxon>Sphingobacterium</taxon>
    </lineage>
</organism>
<dbReference type="OrthoDB" id="1263582at2"/>
<gene>
    <name evidence="2" type="ORF">DCO56_23585</name>
</gene>
<evidence type="ECO:0000313" key="3">
    <source>
        <dbReference type="Proteomes" id="UP000250831"/>
    </source>
</evidence>
<dbReference type="AlphaFoldDB" id="A0A363NMD8"/>
<feature type="transmembrane region" description="Helical" evidence="1">
    <location>
        <begin position="20"/>
        <end position="38"/>
    </location>
</feature>
<dbReference type="EMBL" id="QCXX01000008">
    <property type="protein sequence ID" value="PUV21923.1"/>
    <property type="molecule type" value="Genomic_DNA"/>
</dbReference>
<keyword evidence="3" id="KW-1185">Reference proteome</keyword>
<keyword evidence="1" id="KW-0472">Membrane</keyword>
<feature type="transmembrane region" description="Helical" evidence="1">
    <location>
        <begin position="90"/>
        <end position="111"/>
    </location>
</feature>
<evidence type="ECO:0000313" key="2">
    <source>
        <dbReference type="EMBL" id="PUV21923.1"/>
    </source>
</evidence>
<dbReference type="Proteomes" id="UP000250831">
    <property type="component" value="Unassembled WGS sequence"/>
</dbReference>
<name>A0A363NMD8_9SPHI</name>
<keyword evidence="1" id="KW-0812">Transmembrane</keyword>
<evidence type="ECO:0008006" key="4">
    <source>
        <dbReference type="Google" id="ProtNLM"/>
    </source>
</evidence>
<keyword evidence="1" id="KW-1133">Transmembrane helix</keyword>
<evidence type="ECO:0000256" key="1">
    <source>
        <dbReference type="SAM" id="Phobius"/>
    </source>
</evidence>
<protein>
    <recommendedName>
        <fullName evidence="4">Yip1 domain-containing protein</fullName>
    </recommendedName>
</protein>
<sequence length="194" mass="22432">MKIKQLFLNPFEEFSERKLFFAGTIGFLLSSYFVYLSGEQFNGFMHFYRPEIAVSFVAVLRVHAYMILAPLALLYIVGLILYTKTRLIDVLNVMLIVPFPLYLMLLLGKLINQDKFTNEIDEALKNGDHSLSSIDKGQMILFGVFGILALFLLFYQFYLLVKGMNVAVNNKKIWISILFVALYFILDVGIQFYF</sequence>
<proteinExistence type="predicted"/>
<feature type="transmembrane region" description="Helical" evidence="1">
    <location>
        <begin position="58"/>
        <end position="83"/>
    </location>
</feature>
<feature type="transmembrane region" description="Helical" evidence="1">
    <location>
        <begin position="139"/>
        <end position="161"/>
    </location>
</feature>
<dbReference type="RefSeq" id="WP_108636182.1">
    <property type="nucleotide sequence ID" value="NZ_QCXX01000008.1"/>
</dbReference>
<accession>A0A363NMD8</accession>
<comment type="caution">
    <text evidence="2">The sequence shown here is derived from an EMBL/GenBank/DDBJ whole genome shotgun (WGS) entry which is preliminary data.</text>
</comment>
<feature type="transmembrane region" description="Helical" evidence="1">
    <location>
        <begin position="173"/>
        <end position="193"/>
    </location>
</feature>
<reference evidence="2 3" key="1">
    <citation type="submission" date="2018-04" db="EMBL/GenBank/DDBJ databases">
        <title>Sphingobacterium sp. M46 Genome.</title>
        <authorList>
            <person name="Cheng J."/>
            <person name="Li Y."/>
        </authorList>
    </citation>
    <scope>NUCLEOTIDE SEQUENCE [LARGE SCALE GENOMIC DNA]</scope>
    <source>
        <strain evidence="2 3">M46</strain>
    </source>
</reference>